<dbReference type="Gene3D" id="2.120.10.30">
    <property type="entry name" value="TolB, C-terminal domain"/>
    <property type="match status" value="1"/>
</dbReference>
<dbReference type="InParanoid" id="A0A6M4H304"/>
<feature type="signal peptide" evidence="1">
    <location>
        <begin position="1"/>
        <end position="22"/>
    </location>
</feature>
<proteinExistence type="predicted"/>
<dbReference type="KEGG" id="upl:DSM104440_00753"/>
<dbReference type="AlphaFoldDB" id="A0A6M4H304"/>
<accession>A0A6M4H304</accession>
<evidence type="ECO:0000313" key="2">
    <source>
        <dbReference type="EMBL" id="QJR13961.1"/>
    </source>
</evidence>
<dbReference type="EMBL" id="CP053073">
    <property type="protein sequence ID" value="QJR13961.1"/>
    <property type="molecule type" value="Genomic_DNA"/>
</dbReference>
<gene>
    <name evidence="2" type="ORF">DSM104440_00753</name>
</gene>
<reference evidence="2 3" key="1">
    <citation type="submission" date="2020-04" db="EMBL/GenBank/DDBJ databases">
        <title>Usitatibacter rugosus gen. nov., sp. nov. and Usitatibacter palustris sp. nov., novel members of Usitatibacteraceae fam. nov. within the order Nitrosomonadales isolated from soil.</title>
        <authorList>
            <person name="Huber K.J."/>
            <person name="Neumann-Schaal M."/>
            <person name="Geppert A."/>
            <person name="Luckner M."/>
            <person name="Wanner G."/>
            <person name="Overmann J."/>
        </authorList>
    </citation>
    <scope>NUCLEOTIDE SEQUENCE [LARGE SCALE GENOMIC DNA]</scope>
    <source>
        <strain evidence="2 3">Swamp67</strain>
    </source>
</reference>
<evidence type="ECO:0000313" key="3">
    <source>
        <dbReference type="Proteomes" id="UP000503096"/>
    </source>
</evidence>
<name>A0A6M4H304_9PROT</name>
<dbReference type="RefSeq" id="WP_171160746.1">
    <property type="nucleotide sequence ID" value="NZ_CP053073.1"/>
</dbReference>
<dbReference type="Pfam" id="PF17957">
    <property type="entry name" value="Big_7"/>
    <property type="match status" value="2"/>
</dbReference>
<evidence type="ECO:0000256" key="1">
    <source>
        <dbReference type="SAM" id="SignalP"/>
    </source>
</evidence>
<feature type="chain" id="PRO_5026681888" description="Ig-like domain (Group 3)" evidence="1">
    <location>
        <begin position="23"/>
        <end position="786"/>
    </location>
</feature>
<evidence type="ECO:0008006" key="4">
    <source>
        <dbReference type="Google" id="ProtNLM"/>
    </source>
</evidence>
<keyword evidence="3" id="KW-1185">Reference proteome</keyword>
<dbReference type="InterPro" id="IPR011042">
    <property type="entry name" value="6-blade_b-propeller_TolB-like"/>
</dbReference>
<dbReference type="Gene3D" id="2.60.40.10">
    <property type="entry name" value="Immunoglobulins"/>
    <property type="match status" value="4"/>
</dbReference>
<keyword evidence="1" id="KW-0732">Signal</keyword>
<dbReference type="SUPFAM" id="SSF63829">
    <property type="entry name" value="Calcium-dependent phosphotriesterase"/>
    <property type="match status" value="1"/>
</dbReference>
<sequence length="786" mass="82520">MTRIVRALSALLLCLAAAGAQASLWYGDTQGLHRVATGTNTTDVNAAAAEPAAIAIDPTDGSVWSVSRTRVSKFSKDGVLVFSRTLASYADNIGQGRSVAVNANDATLWVGGERRVLRLARDGSLMAVLQGGGSTDLKIAQDDSLWVLDEDRDALRHYNYDASFIERVNLGGASRRARFLAVDDARGFLWLAGDGVLIQRDIINPSLVLRRVEVSHDVNAISLDPERGELWVLGNNSFHGYRADGTRFKSENLGNDGVNDPGALVFDFDTQDVWIGHRRGVSRFTRTGDRIATLPAGETGTIAVARQAMYFTPLIFPNSFFEGPPKGTRPEIAFLYLAECSTNACPFPPEFYASFSIIADLDGVDISSGFVFDPTTGETRYTPTSPLSEGNHRVTARAIDADGRSSRTKTLSFTIDTTGPALVALSPPNGARITTLPFTVSGSFDPSAVAVGFTGAATTTGNAFSFQVSSLAIGPNALLLGALDELGNQTTVNLTYTYDPPNAPPTVAITAPTPGQVFTTAPATFTVSADASDPDNGVAFVEFFRNNVSIGKKSVIPYQVDAVDVPPGNHILYARVTDNRGLVRQSASVAVRVNAPPTVTLVEPANGATVWGGFVLRATMSDADGSVRQYEILQDGLAIVVSPYRGPEITAGLGFPGTHTYAVRVIDNEGAQTTTPAVTVTGLPTSLHYVSPTPGGTVIAGDVLVTGTFQGPPTTSIVVNGVSATLVFDANGGGTFSATIPLLSVGSRTIEAFMSSPDLAFPFGVGIQVNVIPQPPQPPTGGAGGG</sequence>
<protein>
    <recommendedName>
        <fullName evidence="4">Ig-like domain (Group 3)</fullName>
    </recommendedName>
</protein>
<dbReference type="Proteomes" id="UP000503096">
    <property type="component" value="Chromosome"/>
</dbReference>
<organism evidence="2 3">
    <name type="scientific">Usitatibacter palustris</name>
    <dbReference type="NCBI Taxonomy" id="2732487"/>
    <lineage>
        <taxon>Bacteria</taxon>
        <taxon>Pseudomonadati</taxon>
        <taxon>Pseudomonadota</taxon>
        <taxon>Betaproteobacteria</taxon>
        <taxon>Nitrosomonadales</taxon>
        <taxon>Usitatibacteraceae</taxon>
        <taxon>Usitatibacter</taxon>
    </lineage>
</organism>
<dbReference type="InterPro" id="IPR013783">
    <property type="entry name" value="Ig-like_fold"/>
</dbReference>